<evidence type="ECO:0000313" key="2">
    <source>
        <dbReference type="Proteomes" id="UP000789901"/>
    </source>
</evidence>
<sequence length="122" mass="13915">MTNNQAISANGDQVNDSVGYPIVFIPYTAIQQSLECKTCKVIYKTRKELTCHQNAIQKYNIRCEGLYILPLEAINQFKADLIYIIGSKLKEHFKQSGKQTISFLCLESLFFGVFECLIHICN</sequence>
<evidence type="ECO:0000313" key="1">
    <source>
        <dbReference type="EMBL" id="CAG8774442.1"/>
    </source>
</evidence>
<gene>
    <name evidence="1" type="ORF">GMARGA_LOCUS18903</name>
</gene>
<comment type="caution">
    <text evidence="1">The sequence shown here is derived from an EMBL/GenBank/DDBJ whole genome shotgun (WGS) entry which is preliminary data.</text>
</comment>
<keyword evidence="2" id="KW-1185">Reference proteome</keyword>
<protein>
    <submittedName>
        <fullName evidence="1">24061_t:CDS:1</fullName>
    </submittedName>
</protein>
<reference evidence="1 2" key="1">
    <citation type="submission" date="2021-06" db="EMBL/GenBank/DDBJ databases">
        <authorList>
            <person name="Kallberg Y."/>
            <person name="Tangrot J."/>
            <person name="Rosling A."/>
        </authorList>
    </citation>
    <scope>NUCLEOTIDE SEQUENCE [LARGE SCALE GENOMIC DNA]</scope>
    <source>
        <strain evidence="1 2">120-4 pot B 10/14</strain>
    </source>
</reference>
<organism evidence="1 2">
    <name type="scientific">Gigaspora margarita</name>
    <dbReference type="NCBI Taxonomy" id="4874"/>
    <lineage>
        <taxon>Eukaryota</taxon>
        <taxon>Fungi</taxon>
        <taxon>Fungi incertae sedis</taxon>
        <taxon>Mucoromycota</taxon>
        <taxon>Glomeromycotina</taxon>
        <taxon>Glomeromycetes</taxon>
        <taxon>Diversisporales</taxon>
        <taxon>Gigasporaceae</taxon>
        <taxon>Gigaspora</taxon>
    </lineage>
</organism>
<dbReference type="Proteomes" id="UP000789901">
    <property type="component" value="Unassembled WGS sequence"/>
</dbReference>
<dbReference type="EMBL" id="CAJVQB010015409">
    <property type="protein sequence ID" value="CAG8774442.1"/>
    <property type="molecule type" value="Genomic_DNA"/>
</dbReference>
<name>A0ABN7VHQ4_GIGMA</name>
<proteinExistence type="predicted"/>
<accession>A0ABN7VHQ4</accession>